<dbReference type="Pfam" id="PF11811">
    <property type="entry name" value="DUF3331"/>
    <property type="match status" value="1"/>
</dbReference>
<evidence type="ECO:0008006" key="3">
    <source>
        <dbReference type="Google" id="ProtNLM"/>
    </source>
</evidence>
<protein>
    <recommendedName>
        <fullName evidence="3">DUF3331 domain-containing protein</fullName>
    </recommendedName>
</protein>
<dbReference type="InterPro" id="IPR021769">
    <property type="entry name" value="DUF3331"/>
</dbReference>
<reference evidence="1 2" key="1">
    <citation type="submission" date="2015-12" db="EMBL/GenBank/DDBJ databases">
        <title>Diversity of Burkholderia near neighbor genomes.</title>
        <authorList>
            <person name="Sahl J."/>
            <person name="Wagner D."/>
            <person name="Keim P."/>
        </authorList>
    </citation>
    <scope>NUCLEOTIDE SEQUENCE [LARGE SCALE GENOMIC DNA]</scope>
    <source>
        <strain evidence="1 2">MSMB0783</strain>
    </source>
</reference>
<dbReference type="AlphaFoldDB" id="A0A1B4LP66"/>
<gene>
    <name evidence="1" type="ORF">WJ35_29130</name>
</gene>
<name>A0A1B4LP66_9BURK</name>
<evidence type="ECO:0000313" key="1">
    <source>
        <dbReference type="EMBL" id="AOJ78972.1"/>
    </source>
</evidence>
<evidence type="ECO:0000313" key="2">
    <source>
        <dbReference type="Proteomes" id="UP000243680"/>
    </source>
</evidence>
<sequence>MNVSTDVIALDPWQQTLSLLSQLCRDDLRLRAPAREPLRARGMAHRANVRASDAERRAVSVSFVDRVSSTVVTIAWRDSTHCSYGDQTWHVTRARASGVCALSGEPVRIGDAVYQPRARPKPLNAGAMILESVLHEAEAETETDR</sequence>
<organism evidence="1 2">
    <name type="scientific">Burkholderia ubonensis</name>
    <dbReference type="NCBI Taxonomy" id="101571"/>
    <lineage>
        <taxon>Bacteria</taxon>
        <taxon>Pseudomonadati</taxon>
        <taxon>Pseudomonadota</taxon>
        <taxon>Betaproteobacteria</taxon>
        <taxon>Burkholderiales</taxon>
        <taxon>Burkholderiaceae</taxon>
        <taxon>Burkholderia</taxon>
        <taxon>Burkholderia cepacia complex</taxon>
    </lineage>
</organism>
<dbReference type="EMBL" id="CP013422">
    <property type="protein sequence ID" value="AOJ78972.1"/>
    <property type="molecule type" value="Genomic_DNA"/>
</dbReference>
<proteinExistence type="predicted"/>
<accession>A0A1B4LP66</accession>
<dbReference type="Proteomes" id="UP000243680">
    <property type="component" value="Chromosome 2"/>
</dbReference>